<name>A0A6A4IVV1_9AGAR</name>
<keyword evidence="1" id="KW-0812">Transmembrane</keyword>
<evidence type="ECO:0000256" key="1">
    <source>
        <dbReference type="SAM" id="Phobius"/>
    </source>
</evidence>
<evidence type="ECO:0000313" key="3">
    <source>
        <dbReference type="Proteomes" id="UP000799118"/>
    </source>
</evidence>
<proteinExistence type="predicted"/>
<sequence length="112" mass="12681">MKKCIFRCSLSLYLLSFFTLLSCSSYQLIVVTHRLVSLVSLPVLLGTQVPVSLRFLSFPHFLVRTFEYPLFLSPNKKRPQGRFHGYTPVSGSNLKRLGPNNKPMVLCFVATA</sequence>
<protein>
    <submittedName>
        <fullName evidence="2">Uncharacterized protein</fullName>
    </submittedName>
</protein>
<evidence type="ECO:0000313" key="2">
    <source>
        <dbReference type="EMBL" id="KAE9411504.1"/>
    </source>
</evidence>
<accession>A0A6A4IVV1</accession>
<keyword evidence="3" id="KW-1185">Reference proteome</keyword>
<dbReference type="Proteomes" id="UP000799118">
    <property type="component" value="Unassembled WGS sequence"/>
</dbReference>
<dbReference type="EMBL" id="ML769383">
    <property type="protein sequence ID" value="KAE9411504.1"/>
    <property type="molecule type" value="Genomic_DNA"/>
</dbReference>
<gene>
    <name evidence="2" type="ORF">BT96DRAFT_15346</name>
</gene>
<dbReference type="AlphaFoldDB" id="A0A6A4IVV1"/>
<reference evidence="2" key="1">
    <citation type="journal article" date="2019" name="Environ. Microbiol.">
        <title>Fungal ecological strategies reflected in gene transcription - a case study of two litter decomposers.</title>
        <authorList>
            <person name="Barbi F."/>
            <person name="Kohler A."/>
            <person name="Barry K."/>
            <person name="Baskaran P."/>
            <person name="Daum C."/>
            <person name="Fauchery L."/>
            <person name="Ihrmark K."/>
            <person name="Kuo A."/>
            <person name="LaButti K."/>
            <person name="Lipzen A."/>
            <person name="Morin E."/>
            <person name="Grigoriev I.V."/>
            <person name="Henrissat B."/>
            <person name="Lindahl B."/>
            <person name="Martin F."/>
        </authorList>
    </citation>
    <scope>NUCLEOTIDE SEQUENCE</scope>
    <source>
        <strain evidence="2">JB14</strain>
    </source>
</reference>
<feature type="transmembrane region" description="Helical" evidence="1">
    <location>
        <begin position="35"/>
        <end position="56"/>
    </location>
</feature>
<keyword evidence="1" id="KW-0472">Membrane</keyword>
<dbReference type="PROSITE" id="PS51257">
    <property type="entry name" value="PROKAR_LIPOPROTEIN"/>
    <property type="match status" value="1"/>
</dbReference>
<organism evidence="2 3">
    <name type="scientific">Gymnopus androsaceus JB14</name>
    <dbReference type="NCBI Taxonomy" id="1447944"/>
    <lineage>
        <taxon>Eukaryota</taxon>
        <taxon>Fungi</taxon>
        <taxon>Dikarya</taxon>
        <taxon>Basidiomycota</taxon>
        <taxon>Agaricomycotina</taxon>
        <taxon>Agaricomycetes</taxon>
        <taxon>Agaricomycetidae</taxon>
        <taxon>Agaricales</taxon>
        <taxon>Marasmiineae</taxon>
        <taxon>Omphalotaceae</taxon>
        <taxon>Gymnopus</taxon>
    </lineage>
</organism>
<keyword evidence="1" id="KW-1133">Transmembrane helix</keyword>